<dbReference type="InterPro" id="IPR027417">
    <property type="entry name" value="P-loop_NTPase"/>
</dbReference>
<dbReference type="Proteomes" id="UP000789901">
    <property type="component" value="Unassembled WGS sequence"/>
</dbReference>
<comment type="caution">
    <text evidence="2">The sequence shown here is derived from an EMBL/GenBank/DDBJ whole genome shotgun (WGS) entry which is preliminary data.</text>
</comment>
<dbReference type="Pfam" id="PF00071">
    <property type="entry name" value="Ras"/>
    <property type="match status" value="1"/>
</dbReference>
<gene>
    <name evidence="2" type="ORF">GMARGA_LOCUS4171</name>
</gene>
<dbReference type="InterPro" id="IPR005225">
    <property type="entry name" value="Small_GTP-bd"/>
</dbReference>
<dbReference type="SMART" id="SM00174">
    <property type="entry name" value="RHO"/>
    <property type="match status" value="1"/>
</dbReference>
<evidence type="ECO:0000313" key="2">
    <source>
        <dbReference type="EMBL" id="CAG8542895.1"/>
    </source>
</evidence>
<organism evidence="2 3">
    <name type="scientific">Gigaspora margarita</name>
    <dbReference type="NCBI Taxonomy" id="4874"/>
    <lineage>
        <taxon>Eukaryota</taxon>
        <taxon>Fungi</taxon>
        <taxon>Fungi incertae sedis</taxon>
        <taxon>Mucoromycota</taxon>
        <taxon>Glomeromycotina</taxon>
        <taxon>Glomeromycetes</taxon>
        <taxon>Diversisporales</taxon>
        <taxon>Gigasporaceae</taxon>
        <taxon>Gigaspora</taxon>
    </lineage>
</organism>
<keyword evidence="1" id="KW-0547">Nucleotide-binding</keyword>
<dbReference type="PANTHER" id="PTHR47978">
    <property type="match status" value="1"/>
</dbReference>
<evidence type="ECO:0000256" key="1">
    <source>
        <dbReference type="ARBA" id="ARBA00022741"/>
    </source>
</evidence>
<dbReference type="SMART" id="SM00175">
    <property type="entry name" value="RAB"/>
    <property type="match status" value="1"/>
</dbReference>
<accession>A0ABM8W750</accession>
<dbReference type="PRINTS" id="PR00449">
    <property type="entry name" value="RASTRNSFRMNG"/>
</dbReference>
<name>A0ABM8W750_GIGMA</name>
<proteinExistence type="predicted"/>
<dbReference type="SMART" id="SM00173">
    <property type="entry name" value="RAS"/>
    <property type="match status" value="1"/>
</dbReference>
<dbReference type="Gene3D" id="3.40.50.300">
    <property type="entry name" value="P-loop containing nucleotide triphosphate hydrolases"/>
    <property type="match status" value="1"/>
</dbReference>
<dbReference type="InterPro" id="IPR001806">
    <property type="entry name" value="Small_GTPase"/>
</dbReference>
<dbReference type="NCBIfam" id="TIGR00231">
    <property type="entry name" value="small_GTP"/>
    <property type="match status" value="1"/>
</dbReference>
<protein>
    <submittedName>
        <fullName evidence="2">22279_t:CDS:1</fullName>
    </submittedName>
</protein>
<evidence type="ECO:0000313" key="3">
    <source>
        <dbReference type="Proteomes" id="UP000789901"/>
    </source>
</evidence>
<dbReference type="SUPFAM" id="SSF52540">
    <property type="entry name" value="P-loop containing nucleoside triphosphate hydrolases"/>
    <property type="match status" value="1"/>
</dbReference>
<reference evidence="2 3" key="1">
    <citation type="submission" date="2021-06" db="EMBL/GenBank/DDBJ databases">
        <authorList>
            <person name="Kallberg Y."/>
            <person name="Tangrot J."/>
            <person name="Rosling A."/>
        </authorList>
    </citation>
    <scope>NUCLEOTIDE SEQUENCE [LARGE SCALE GENOMIC DNA]</scope>
    <source>
        <strain evidence="2 3">120-4 pot B 10/14</strain>
    </source>
</reference>
<dbReference type="PROSITE" id="PS51419">
    <property type="entry name" value="RAB"/>
    <property type="match status" value="1"/>
</dbReference>
<dbReference type="EMBL" id="CAJVQB010001608">
    <property type="protein sequence ID" value="CAG8542895.1"/>
    <property type="molecule type" value="Genomic_DNA"/>
</dbReference>
<keyword evidence="3" id="KW-1185">Reference proteome</keyword>
<sequence length="231" mass="26561">MKLAIAKRKVLRREKSKGAPILSSTTFNQSPVKINNLTIPVNFLNNVLKIGIAGDSQIGKTALMHKFVEGSFNNDYIQTLGIDFVEKTITLKGNEFIFSIWDFGMSQRDIPLVCNDAIAVLFIFDLSRKYTLHSVKEWYKQVNSYNNTAIPFLIGTKYDLFKNFNKEDQEVITKQARHYARAMNASLIFCSASQSINVEKIFKFVLSKTFNLNCKISEIKEVRYPILEYRF</sequence>